<proteinExistence type="predicted"/>
<dbReference type="InterPro" id="IPR003593">
    <property type="entry name" value="AAA+_ATPase"/>
</dbReference>
<dbReference type="EMBL" id="JBJHQH010000009">
    <property type="protein sequence ID" value="MFK9092589.1"/>
    <property type="molecule type" value="Genomic_DNA"/>
</dbReference>
<evidence type="ECO:0000313" key="3">
    <source>
        <dbReference type="Proteomes" id="UP001623041"/>
    </source>
</evidence>
<dbReference type="PANTHER" id="PTHR37291:SF1">
    <property type="entry name" value="TYPE IV METHYL-DIRECTED RESTRICTION ENZYME ECOKMCRB SUBUNIT"/>
    <property type="match status" value="1"/>
</dbReference>
<organism evidence="2 3">
    <name type="scientific">Bacillus salipaludis</name>
    <dbReference type="NCBI Taxonomy" id="2547811"/>
    <lineage>
        <taxon>Bacteria</taxon>
        <taxon>Bacillati</taxon>
        <taxon>Bacillota</taxon>
        <taxon>Bacilli</taxon>
        <taxon>Bacillales</taxon>
        <taxon>Bacillaceae</taxon>
        <taxon>Bacillus</taxon>
    </lineage>
</organism>
<sequence>MSRELFKKQLLKDSYIDISFQKYLTFKETPLYDESYKKEILSGLNDLMRNQKINDSSVAVIVKKIQRENPSAGSFVHWSNTGDLVKYAEERPGEVAEMLNHLINSSALSIEERIEIFREKGKAFNPDISLGAPLFGYLFAAFDYTKYPLYKQEVFTDIKKSYGIDLKLGSVGSNYENYVNLCEIALEHFKPSYPELTILDMQDFFFCSTQYDQIMVESAVEYLYQMAVELSVFMKQPERLLDVLVTMDRQHLHSLREHYRNSEKINLIKFMVLDKILLSGSISLAELEQIKEQVKVKYETNILQAWNNFTILFQLYYADKKQKVQEEQRKIHAAIRHLDEFKDIPFVKDKVLNGFNWNQNFGRSECWLAVYEEGYENHRLAPQFFVSIDENGIRYGLYYGDQHPKKGQDDIAFNPNINAFTYEEFHLKVADVLKAYKEASSIEVNDTVRPYQMEKEISTETWSNLLQDRQIFYESDLVYLQKMCELGGEATATQLAAALDKHYSSFNAPVVSLAKRVLAATDMAPPKRSDGSVAYWAVLFDGDYEENNHFLWKAKPNLKEAMAAILNNKEQFESYTKEDFLSEVFIDEKQYDTIANLLRYKRNLIFQGPPGVGKTFVSKRLAYSLMGVKNPNRVEMVQFHQNYAYEDFVMGYRPSEQGFTLKNGIFFDFCDRALKNPEHNFYFIIDEINRGNLSKIFGELFMLIERDKRDEFVTMGYSKKKFTVPSNVYLIGTMNTADRSLAQLEVALRRRFAFVTLEPAFNEKWRRSLQESGVSDQMVNRILFAVEKINRVIVGDFQLGSGYAIGHSFFTAKPENLNEKMWYENILYFEMIPLLEEYFFDRPEIVQSLIEGI</sequence>
<dbReference type="Gene3D" id="3.40.50.300">
    <property type="entry name" value="P-loop containing nucleotide triphosphate hydrolases"/>
    <property type="match status" value="1"/>
</dbReference>
<dbReference type="PANTHER" id="PTHR37291">
    <property type="entry name" value="5-METHYLCYTOSINE-SPECIFIC RESTRICTION ENZYME B"/>
    <property type="match status" value="1"/>
</dbReference>
<dbReference type="InterPro" id="IPR052934">
    <property type="entry name" value="Methyl-DNA_Rec/Restrict_Enz"/>
</dbReference>
<dbReference type="InterPro" id="IPR011704">
    <property type="entry name" value="ATPase_dyneun-rel_AAA"/>
</dbReference>
<protein>
    <submittedName>
        <fullName evidence="2">AAA family ATPase</fullName>
    </submittedName>
</protein>
<feature type="domain" description="AAA+ ATPase" evidence="1">
    <location>
        <begin position="600"/>
        <end position="758"/>
    </location>
</feature>
<reference evidence="2 3" key="1">
    <citation type="submission" date="2024-11" db="EMBL/GenBank/DDBJ databases">
        <authorList>
            <person name="Lucas J.A."/>
        </authorList>
    </citation>
    <scope>NUCLEOTIDE SEQUENCE [LARGE SCALE GENOMIC DNA]</scope>
    <source>
        <strain evidence="2 3">Z 5.4</strain>
    </source>
</reference>
<accession>A0ABW8RIK9</accession>
<comment type="caution">
    <text evidence="2">The sequence shown here is derived from an EMBL/GenBank/DDBJ whole genome shotgun (WGS) entry which is preliminary data.</text>
</comment>
<dbReference type="RefSeq" id="WP_406581163.1">
    <property type="nucleotide sequence ID" value="NZ_JBJHQH010000009.1"/>
</dbReference>
<gene>
    <name evidence="2" type="ORF">ACJEBI_13985</name>
</gene>
<keyword evidence="3" id="KW-1185">Reference proteome</keyword>
<dbReference type="Pfam" id="PF07728">
    <property type="entry name" value="AAA_5"/>
    <property type="match status" value="1"/>
</dbReference>
<dbReference type="InterPro" id="IPR027417">
    <property type="entry name" value="P-loop_NTPase"/>
</dbReference>
<dbReference type="SMART" id="SM00382">
    <property type="entry name" value="AAA"/>
    <property type="match status" value="1"/>
</dbReference>
<name>A0ABW8RIK9_9BACI</name>
<dbReference type="SUPFAM" id="SSF52540">
    <property type="entry name" value="P-loop containing nucleoside triphosphate hydrolases"/>
    <property type="match status" value="1"/>
</dbReference>
<evidence type="ECO:0000259" key="1">
    <source>
        <dbReference type="SMART" id="SM00382"/>
    </source>
</evidence>
<dbReference type="Proteomes" id="UP001623041">
    <property type="component" value="Unassembled WGS sequence"/>
</dbReference>
<evidence type="ECO:0000313" key="2">
    <source>
        <dbReference type="EMBL" id="MFK9092589.1"/>
    </source>
</evidence>
<dbReference type="CDD" id="cd00009">
    <property type="entry name" value="AAA"/>
    <property type="match status" value="1"/>
</dbReference>